<dbReference type="RefSeq" id="XP_025421559.1">
    <property type="nucleotide sequence ID" value="XM_025565774.1"/>
</dbReference>
<evidence type="ECO:0000313" key="2">
    <source>
        <dbReference type="RefSeq" id="XP_025421559.1"/>
    </source>
</evidence>
<evidence type="ECO:0000313" key="1">
    <source>
        <dbReference type="Proteomes" id="UP000694846"/>
    </source>
</evidence>
<name>A0A8B8GEA0_9HEMI</name>
<gene>
    <name evidence="2" type="primary">LOC112691509</name>
</gene>
<dbReference type="PANTHER" id="PTHR45913">
    <property type="entry name" value="EPM2A-INTERACTING PROTEIN 1"/>
    <property type="match status" value="1"/>
</dbReference>
<organism evidence="1 2">
    <name type="scientific">Sipha flava</name>
    <name type="common">yellow sugarcane aphid</name>
    <dbReference type="NCBI Taxonomy" id="143950"/>
    <lineage>
        <taxon>Eukaryota</taxon>
        <taxon>Metazoa</taxon>
        <taxon>Ecdysozoa</taxon>
        <taxon>Arthropoda</taxon>
        <taxon>Hexapoda</taxon>
        <taxon>Insecta</taxon>
        <taxon>Pterygota</taxon>
        <taxon>Neoptera</taxon>
        <taxon>Paraneoptera</taxon>
        <taxon>Hemiptera</taxon>
        <taxon>Sternorrhyncha</taxon>
        <taxon>Aphidomorpha</taxon>
        <taxon>Aphidoidea</taxon>
        <taxon>Aphididae</taxon>
        <taxon>Sipha</taxon>
    </lineage>
</organism>
<dbReference type="Proteomes" id="UP000694846">
    <property type="component" value="Unplaced"/>
</dbReference>
<dbReference type="AlphaFoldDB" id="A0A8B8GEA0"/>
<dbReference type="OrthoDB" id="1101576at2759"/>
<dbReference type="GeneID" id="112691509"/>
<sequence length="141" mass="16092">MVNIMVGESAGKLLSKVSLSNNTISRRIHHMAEDLNDQLIGKIKEREFGLQLDLICYVRFINDDVMVEDLLFCKNITTSAKAQDLFDILNNFMSENMLDWTKYVGVCTDGDHSMSGNYGRLQTLIRSKAPDALWTHDIIHR</sequence>
<dbReference type="PANTHER" id="PTHR45913:SF19">
    <property type="entry name" value="LOW QUALITY PROTEIN: ZINC FINGER BED DOMAIN-CONTAINING PROTEIN 5-LIKE"/>
    <property type="match status" value="1"/>
</dbReference>
<reference evidence="2" key="1">
    <citation type="submission" date="2025-08" db="UniProtKB">
        <authorList>
            <consortium name="RefSeq"/>
        </authorList>
    </citation>
    <scope>IDENTIFICATION</scope>
    <source>
        <tissue evidence="2">Whole body</tissue>
    </source>
</reference>
<protein>
    <submittedName>
        <fullName evidence="2">Zinc finger BED domain-containing protein 5-like</fullName>
    </submittedName>
</protein>
<keyword evidence="1" id="KW-1185">Reference proteome</keyword>
<accession>A0A8B8GEA0</accession>
<proteinExistence type="predicted"/>